<evidence type="ECO:0000313" key="2">
    <source>
        <dbReference type="Proteomes" id="UP000790096"/>
    </source>
</evidence>
<protein>
    <recommendedName>
        <fullName evidence="3">Beta-lactamase</fullName>
    </recommendedName>
</protein>
<evidence type="ECO:0000313" key="1">
    <source>
        <dbReference type="EMBL" id="MBT0724293.1"/>
    </source>
</evidence>
<dbReference type="RefSeq" id="WP_214236977.1">
    <property type="nucleotide sequence ID" value="NZ_JABBFR010000008.1"/>
</dbReference>
<reference evidence="1 2" key="1">
    <citation type="submission" date="2020-04" db="EMBL/GenBank/DDBJ databases">
        <title>Genome sequencing of Rosenbergiella species.</title>
        <authorList>
            <person name="Alvarez-Perez S."/>
            <person name="Lievens B."/>
        </authorList>
    </citation>
    <scope>NUCLEOTIDE SEQUENCE [LARGE SCALE GENOMIC DNA]</scope>
    <source>
        <strain evidence="1 2">S61</strain>
    </source>
</reference>
<dbReference type="EMBL" id="JABBFR010000008">
    <property type="protein sequence ID" value="MBT0724293.1"/>
    <property type="molecule type" value="Genomic_DNA"/>
</dbReference>
<accession>A0ABS5SXT5</accession>
<gene>
    <name evidence="1" type="ORF">HH682_07545</name>
</gene>
<comment type="caution">
    <text evidence="1">The sequence shown here is derived from an EMBL/GenBank/DDBJ whole genome shotgun (WGS) entry which is preliminary data.</text>
</comment>
<dbReference type="Proteomes" id="UP000790096">
    <property type="component" value="Unassembled WGS sequence"/>
</dbReference>
<proteinExistence type="predicted"/>
<sequence>MNNRWGSKGYFKFDKVNTVLIMTQQNLIPMAAKQAANDITLLVQQILE</sequence>
<name>A0ABS5SXT5_9GAMM</name>
<organism evidence="1 2">
    <name type="scientific">Rosenbergiella gaditana</name>
    <dbReference type="NCBI Taxonomy" id="2726987"/>
    <lineage>
        <taxon>Bacteria</taxon>
        <taxon>Pseudomonadati</taxon>
        <taxon>Pseudomonadota</taxon>
        <taxon>Gammaproteobacteria</taxon>
        <taxon>Enterobacterales</taxon>
        <taxon>Erwiniaceae</taxon>
        <taxon>Rosenbergiella</taxon>
    </lineage>
</organism>
<evidence type="ECO:0008006" key="3">
    <source>
        <dbReference type="Google" id="ProtNLM"/>
    </source>
</evidence>
<keyword evidence="2" id="KW-1185">Reference proteome</keyword>